<reference evidence="1" key="1">
    <citation type="journal article" date="2021" name="Proc. Natl. Acad. Sci. U.S.A.">
        <title>A Catalog of Tens of Thousands of Viruses from Human Metagenomes Reveals Hidden Associations with Chronic Diseases.</title>
        <authorList>
            <person name="Tisza M.J."/>
            <person name="Buck C.B."/>
        </authorList>
    </citation>
    <scope>NUCLEOTIDE SEQUENCE</scope>
    <source>
        <strain evidence="1">CtNLX12</strain>
    </source>
</reference>
<accession>A0A8S5UDL8</accession>
<dbReference type="EMBL" id="BK016068">
    <property type="protein sequence ID" value="DAF92589.1"/>
    <property type="molecule type" value="Genomic_DNA"/>
</dbReference>
<sequence>MMFLSLSQRRKRKGDCMPKAVVAMSMPDCGIMCYLSLN</sequence>
<evidence type="ECO:0000313" key="1">
    <source>
        <dbReference type="EMBL" id="DAF92589.1"/>
    </source>
</evidence>
<organism evidence="1">
    <name type="scientific">Siphoviridae sp. ctNLX12</name>
    <dbReference type="NCBI Taxonomy" id="2825469"/>
    <lineage>
        <taxon>Viruses</taxon>
        <taxon>Duplodnaviria</taxon>
        <taxon>Heunggongvirae</taxon>
        <taxon>Uroviricota</taxon>
        <taxon>Caudoviricetes</taxon>
    </lineage>
</organism>
<proteinExistence type="predicted"/>
<name>A0A8S5UDL8_9CAUD</name>
<protein>
    <submittedName>
        <fullName evidence="1">Uncharacterized protein</fullName>
    </submittedName>
</protein>